<sequence length="152" mass="17629">MLLVTDAPASTKIQKMCDRIQWQHPVIQQRRIDQTRLHIDDGHTDNSKFSFLVLGDSGTGRYRGDSPQRRVAELMHAHDAESRFILHTGDIVYLVGSQEQYFDNFINPYREYLVGGEQPQQIAYDQMIFRKPLLPSPGNHDYYNVPLWLGLL</sequence>
<dbReference type="GO" id="GO:0016787">
    <property type="term" value="F:hydrolase activity"/>
    <property type="evidence" value="ECO:0007669"/>
    <property type="project" value="InterPro"/>
</dbReference>
<dbReference type="InterPro" id="IPR004843">
    <property type="entry name" value="Calcineurin-like_PHP"/>
</dbReference>
<evidence type="ECO:0000313" key="2">
    <source>
        <dbReference type="EMBL" id="MBE9067887.1"/>
    </source>
</evidence>
<name>A0A928ZUU4_LEPEC</name>
<dbReference type="Proteomes" id="UP000615026">
    <property type="component" value="Unassembled WGS sequence"/>
</dbReference>
<feature type="non-terminal residue" evidence="2">
    <location>
        <position position="152"/>
    </location>
</feature>
<feature type="domain" description="Calcineurin-like phosphoesterase" evidence="1">
    <location>
        <begin position="50"/>
        <end position="144"/>
    </location>
</feature>
<dbReference type="RefSeq" id="WP_193993844.1">
    <property type="nucleotide sequence ID" value="NZ_JADEXP010000125.1"/>
</dbReference>
<gene>
    <name evidence="2" type="ORF">IQ260_14630</name>
</gene>
<proteinExistence type="predicted"/>
<dbReference type="SUPFAM" id="SSF56300">
    <property type="entry name" value="Metallo-dependent phosphatases"/>
    <property type="match status" value="1"/>
</dbReference>
<protein>
    <submittedName>
        <fullName evidence="2">Metallophosphoesterase</fullName>
    </submittedName>
</protein>
<reference evidence="2" key="1">
    <citation type="submission" date="2020-10" db="EMBL/GenBank/DDBJ databases">
        <authorList>
            <person name="Castelo-Branco R."/>
            <person name="Eusebio N."/>
            <person name="Adriana R."/>
            <person name="Vieira A."/>
            <person name="Brugerolle De Fraissinette N."/>
            <person name="Rezende De Castro R."/>
            <person name="Schneider M.P."/>
            <person name="Vasconcelos V."/>
            <person name="Leao P.N."/>
        </authorList>
    </citation>
    <scope>NUCLEOTIDE SEQUENCE</scope>
    <source>
        <strain evidence="2">LEGE 11479</strain>
    </source>
</reference>
<keyword evidence="3" id="KW-1185">Reference proteome</keyword>
<comment type="caution">
    <text evidence="2">The sequence shown here is derived from an EMBL/GenBank/DDBJ whole genome shotgun (WGS) entry which is preliminary data.</text>
</comment>
<dbReference type="PANTHER" id="PTHR43143">
    <property type="entry name" value="METALLOPHOSPHOESTERASE, CALCINEURIN SUPERFAMILY"/>
    <property type="match status" value="1"/>
</dbReference>
<accession>A0A928ZUU4</accession>
<dbReference type="AlphaFoldDB" id="A0A928ZUU4"/>
<dbReference type="Gene3D" id="3.60.21.10">
    <property type="match status" value="1"/>
</dbReference>
<dbReference type="InterPro" id="IPR029052">
    <property type="entry name" value="Metallo-depent_PP-like"/>
</dbReference>
<dbReference type="Pfam" id="PF00149">
    <property type="entry name" value="Metallophos"/>
    <property type="match status" value="1"/>
</dbReference>
<dbReference type="EMBL" id="JADEXP010000125">
    <property type="protein sequence ID" value="MBE9067887.1"/>
    <property type="molecule type" value="Genomic_DNA"/>
</dbReference>
<evidence type="ECO:0000259" key="1">
    <source>
        <dbReference type="Pfam" id="PF00149"/>
    </source>
</evidence>
<dbReference type="PANTHER" id="PTHR43143:SF1">
    <property type="entry name" value="SERINE_THREONINE-PROTEIN PHOSPHATASE CPPED1"/>
    <property type="match status" value="1"/>
</dbReference>
<organism evidence="2 3">
    <name type="scientific">Leptolyngbya cf. ectocarpi LEGE 11479</name>
    <dbReference type="NCBI Taxonomy" id="1828722"/>
    <lineage>
        <taxon>Bacteria</taxon>
        <taxon>Bacillati</taxon>
        <taxon>Cyanobacteriota</taxon>
        <taxon>Cyanophyceae</taxon>
        <taxon>Leptolyngbyales</taxon>
        <taxon>Leptolyngbyaceae</taxon>
        <taxon>Leptolyngbya group</taxon>
        <taxon>Leptolyngbya</taxon>
    </lineage>
</organism>
<dbReference type="InterPro" id="IPR051918">
    <property type="entry name" value="STPP_CPPED1"/>
</dbReference>
<evidence type="ECO:0000313" key="3">
    <source>
        <dbReference type="Proteomes" id="UP000615026"/>
    </source>
</evidence>